<organism evidence="2 3">
    <name type="scientific">Mycena rosella</name>
    <name type="common">Pink bonnet</name>
    <name type="synonym">Agaricus rosellus</name>
    <dbReference type="NCBI Taxonomy" id="1033263"/>
    <lineage>
        <taxon>Eukaryota</taxon>
        <taxon>Fungi</taxon>
        <taxon>Dikarya</taxon>
        <taxon>Basidiomycota</taxon>
        <taxon>Agaricomycotina</taxon>
        <taxon>Agaricomycetes</taxon>
        <taxon>Agaricomycetidae</taxon>
        <taxon>Agaricales</taxon>
        <taxon>Marasmiineae</taxon>
        <taxon>Mycenaceae</taxon>
        <taxon>Mycena</taxon>
    </lineage>
</organism>
<dbReference type="EMBL" id="JARKIE010000258">
    <property type="protein sequence ID" value="KAJ7660564.1"/>
    <property type="molecule type" value="Genomic_DNA"/>
</dbReference>
<comment type="caution">
    <text evidence="2">The sequence shown here is derived from an EMBL/GenBank/DDBJ whole genome shotgun (WGS) entry which is preliminary data.</text>
</comment>
<dbReference type="AlphaFoldDB" id="A0AAD7CT06"/>
<evidence type="ECO:0000313" key="2">
    <source>
        <dbReference type="EMBL" id="KAJ7660564.1"/>
    </source>
</evidence>
<evidence type="ECO:0000256" key="1">
    <source>
        <dbReference type="SAM" id="MobiDB-lite"/>
    </source>
</evidence>
<dbReference type="Proteomes" id="UP001221757">
    <property type="component" value="Unassembled WGS sequence"/>
</dbReference>
<sequence>MSGSEGHAGRRNDTLGTLSSIYHHWKPAALDVPDSLDTWRPDTSLNQSLETGLGATLDSEFRPSEGNKVAPAEDTHPCSLLSKTRSAAQPRVLPASIRLLHAEAGKYRMSAIERICRLNVLDYHIRESAAALPFASVKALLARSSLCAVGRQVLRDRRAVLLVKYDTCTGGSRGIHGLEIIGRFQRGRAHLRWQAEVTRTCLSRFPKGNPCAAADLQRLTDVLCQIHAPFDELIPLSGKPLSLIAPAAGCRPSKMHKSVLACAADISFQLLPLRRAGANSPCISASRGAKAFSLLLAGIHLAVGRGARGCDAKDLKAIGSKEDLEQLLTRSIGRCESHTARSPPPAEARSPSQAGPAASRRATHHRYLQQPAPGSRVHRAKVTTRIRWLTGAGSTSPSTGVWCTTVASRVFPVLEASGVRNHSVHLEGVKVQGTLTLGDRCVLSSWVMRADSGYAKMSGNRDWIDTRYN</sequence>
<accession>A0AAD7CT06</accession>
<keyword evidence="3" id="KW-1185">Reference proteome</keyword>
<protein>
    <submittedName>
        <fullName evidence="2">Uncharacterized protein</fullName>
    </submittedName>
</protein>
<gene>
    <name evidence="2" type="ORF">B0H17DRAFT_1144934</name>
</gene>
<reference evidence="2" key="1">
    <citation type="submission" date="2023-03" db="EMBL/GenBank/DDBJ databases">
        <title>Massive genome expansion in bonnet fungi (Mycena s.s.) driven by repeated elements and novel gene families across ecological guilds.</title>
        <authorList>
            <consortium name="Lawrence Berkeley National Laboratory"/>
            <person name="Harder C.B."/>
            <person name="Miyauchi S."/>
            <person name="Viragh M."/>
            <person name="Kuo A."/>
            <person name="Thoen E."/>
            <person name="Andreopoulos B."/>
            <person name="Lu D."/>
            <person name="Skrede I."/>
            <person name="Drula E."/>
            <person name="Henrissat B."/>
            <person name="Morin E."/>
            <person name="Kohler A."/>
            <person name="Barry K."/>
            <person name="LaButti K."/>
            <person name="Morin E."/>
            <person name="Salamov A."/>
            <person name="Lipzen A."/>
            <person name="Mereny Z."/>
            <person name="Hegedus B."/>
            <person name="Baldrian P."/>
            <person name="Stursova M."/>
            <person name="Weitz H."/>
            <person name="Taylor A."/>
            <person name="Grigoriev I.V."/>
            <person name="Nagy L.G."/>
            <person name="Martin F."/>
            <person name="Kauserud H."/>
        </authorList>
    </citation>
    <scope>NUCLEOTIDE SEQUENCE</scope>
    <source>
        <strain evidence="2">CBHHK067</strain>
    </source>
</reference>
<proteinExistence type="predicted"/>
<evidence type="ECO:0000313" key="3">
    <source>
        <dbReference type="Proteomes" id="UP001221757"/>
    </source>
</evidence>
<name>A0AAD7CT06_MYCRO</name>
<feature type="region of interest" description="Disordered" evidence="1">
    <location>
        <begin position="335"/>
        <end position="363"/>
    </location>
</feature>